<evidence type="ECO:0000313" key="2">
    <source>
        <dbReference type="Proteomes" id="UP000031668"/>
    </source>
</evidence>
<name>A0A0C2N4P4_THEKT</name>
<keyword evidence="2" id="KW-1185">Reference proteome</keyword>
<evidence type="ECO:0000313" key="1">
    <source>
        <dbReference type="EMBL" id="KII68882.1"/>
    </source>
</evidence>
<comment type="caution">
    <text evidence="1">The sequence shown here is derived from an EMBL/GenBank/DDBJ whole genome shotgun (WGS) entry which is preliminary data.</text>
</comment>
<dbReference type="AlphaFoldDB" id="A0A0C2N4P4"/>
<gene>
    <name evidence="1" type="ORF">RF11_03784</name>
</gene>
<organism evidence="1 2">
    <name type="scientific">Thelohanellus kitauei</name>
    <name type="common">Myxosporean</name>
    <dbReference type="NCBI Taxonomy" id="669202"/>
    <lineage>
        <taxon>Eukaryota</taxon>
        <taxon>Metazoa</taxon>
        <taxon>Cnidaria</taxon>
        <taxon>Myxozoa</taxon>
        <taxon>Myxosporea</taxon>
        <taxon>Bivalvulida</taxon>
        <taxon>Platysporina</taxon>
        <taxon>Myxobolidae</taxon>
        <taxon>Thelohanellus</taxon>
    </lineage>
</organism>
<reference evidence="1 2" key="1">
    <citation type="journal article" date="2014" name="Genome Biol. Evol.">
        <title>The genome of the myxosporean Thelohanellus kitauei shows adaptations to nutrient acquisition within its fish host.</title>
        <authorList>
            <person name="Yang Y."/>
            <person name="Xiong J."/>
            <person name="Zhou Z."/>
            <person name="Huo F."/>
            <person name="Miao W."/>
            <person name="Ran C."/>
            <person name="Liu Y."/>
            <person name="Zhang J."/>
            <person name="Feng J."/>
            <person name="Wang M."/>
            <person name="Wang M."/>
            <person name="Wang L."/>
            <person name="Yao B."/>
        </authorList>
    </citation>
    <scope>NUCLEOTIDE SEQUENCE [LARGE SCALE GENOMIC DNA]</scope>
    <source>
        <strain evidence="1">Wuqing</strain>
    </source>
</reference>
<dbReference type="Proteomes" id="UP000031668">
    <property type="component" value="Unassembled WGS sequence"/>
</dbReference>
<sequence length="271" mass="31312">MHKKIIYERCSFSLLVYKNSWFRHRKNIRERCLQVNSDLDYFKTSKTRNGNGSPGLYSDNLCLDWCGDYSDNWRGTQSGGNWRGKDRETQIQLRALVGWILDIWKIRQRHRTTIRCTTKLYRKKLLSSKKPKLSQRIWRALPKHKRSKEEKSDNRGNEFIASFSRDSLRSGEGTSNEEVKSVVLLRATEIGHQQAQGSSLSAKAPNLSLEKGGLQSVLYQILSMSQHHLNLQFCFVLLMNIPRLGEVYTLTGKIFHTEACSNKVSTNAKIE</sequence>
<dbReference type="EMBL" id="JWZT01002668">
    <property type="protein sequence ID" value="KII68882.1"/>
    <property type="molecule type" value="Genomic_DNA"/>
</dbReference>
<accession>A0A0C2N4P4</accession>
<proteinExistence type="predicted"/>
<protein>
    <submittedName>
        <fullName evidence="1">Uncharacterized protein</fullName>
    </submittedName>
</protein>